<dbReference type="Proteomes" id="UP000000238">
    <property type="component" value="Chromosome"/>
</dbReference>
<gene>
    <name evidence="1" type="ordered locus">HCH_02065</name>
</gene>
<accession>Q2SKC8</accession>
<dbReference type="AlphaFoldDB" id="Q2SKC8"/>
<dbReference type="HOGENOM" id="CLU_3234320_0_0_6"/>
<keyword evidence="2" id="KW-1185">Reference proteome</keyword>
<dbReference type="EMBL" id="CP000155">
    <property type="protein sequence ID" value="ABC28896.1"/>
    <property type="molecule type" value="Genomic_DNA"/>
</dbReference>
<evidence type="ECO:0000313" key="2">
    <source>
        <dbReference type="Proteomes" id="UP000000238"/>
    </source>
</evidence>
<dbReference type="KEGG" id="hch:HCH_02065"/>
<organism evidence="1 2">
    <name type="scientific">Hahella chejuensis (strain KCTC 2396)</name>
    <dbReference type="NCBI Taxonomy" id="349521"/>
    <lineage>
        <taxon>Bacteria</taxon>
        <taxon>Pseudomonadati</taxon>
        <taxon>Pseudomonadota</taxon>
        <taxon>Gammaproteobacteria</taxon>
        <taxon>Oceanospirillales</taxon>
        <taxon>Hahellaceae</taxon>
        <taxon>Hahella</taxon>
    </lineage>
</organism>
<name>Q2SKC8_HAHCH</name>
<sequence>MRLRNYFGGEIFIKELMVKNLYTNKKRLLMSLRYVWKVADLRK</sequence>
<dbReference type="STRING" id="349521.HCH_02065"/>
<protein>
    <submittedName>
        <fullName evidence="1">Uncharacterized protein</fullName>
    </submittedName>
</protein>
<reference evidence="1 2" key="1">
    <citation type="journal article" date="2005" name="Nucleic Acids Res.">
        <title>Genomic blueprint of Hahella chejuensis, a marine microbe producing an algicidal agent.</title>
        <authorList>
            <person name="Jeong H."/>
            <person name="Yim J.H."/>
            <person name="Lee C."/>
            <person name="Choi S.-H."/>
            <person name="Park Y.K."/>
            <person name="Yoon S.H."/>
            <person name="Hur C.-G."/>
            <person name="Kang H.-Y."/>
            <person name="Kim D."/>
            <person name="Lee H.H."/>
            <person name="Park K.H."/>
            <person name="Park S.-H."/>
            <person name="Park H.-S."/>
            <person name="Lee H.K."/>
            <person name="Oh T.K."/>
            <person name="Kim J.F."/>
        </authorList>
    </citation>
    <scope>NUCLEOTIDE SEQUENCE [LARGE SCALE GENOMIC DNA]</scope>
    <source>
        <strain evidence="1 2">KCTC 2396</strain>
    </source>
</reference>
<evidence type="ECO:0000313" key="1">
    <source>
        <dbReference type="EMBL" id="ABC28896.1"/>
    </source>
</evidence>
<proteinExistence type="predicted"/>